<feature type="compositionally biased region" description="Basic and acidic residues" evidence="2">
    <location>
        <begin position="61"/>
        <end position="82"/>
    </location>
</feature>
<evidence type="ECO:0000256" key="1">
    <source>
        <dbReference type="SAM" id="Coils"/>
    </source>
</evidence>
<proteinExistence type="predicted"/>
<feature type="coiled-coil region" evidence="1">
    <location>
        <begin position="558"/>
        <end position="634"/>
    </location>
</feature>
<evidence type="ECO:0000313" key="3">
    <source>
        <dbReference type="WBParaSite" id="SBAD_0001182201-mRNA-1"/>
    </source>
</evidence>
<evidence type="ECO:0000256" key="2">
    <source>
        <dbReference type="SAM" id="MobiDB-lite"/>
    </source>
</evidence>
<dbReference type="WBParaSite" id="SBAD_0001182201-mRNA-1">
    <property type="protein sequence ID" value="SBAD_0001182201-mRNA-1"/>
    <property type="gene ID" value="SBAD_0001182201"/>
</dbReference>
<feature type="region of interest" description="Disordered" evidence="2">
    <location>
        <begin position="15"/>
        <end position="85"/>
    </location>
</feature>
<accession>A0A183J6D8</accession>
<name>A0A183J6D8_9BILA</name>
<reference evidence="3" key="1">
    <citation type="submission" date="2016-06" db="UniProtKB">
        <authorList>
            <consortium name="WormBaseParasite"/>
        </authorList>
    </citation>
    <scope>IDENTIFICATION</scope>
</reference>
<protein>
    <submittedName>
        <fullName evidence="3">DUF5741 domain-containing protein</fullName>
    </submittedName>
</protein>
<dbReference type="AlphaFoldDB" id="A0A183J6D8"/>
<feature type="coiled-coil region" evidence="1">
    <location>
        <begin position="947"/>
        <end position="974"/>
    </location>
</feature>
<sequence>LISFKRLNDQVETFRKATTDSEHALRASLTEQPEVQPKSEDSNEWGDDWGDTAWPTAAEKASSEEDAREITESQAKPVDHCSDPVNGPALAKLEEELRKLQRERDASLEELDREHQAVVDRLLQERVELKALCEKQKCELTDRDTRLTELQECKEQLERENAELIDAYNELNDSFEEHKMESSDVTTSNRELEGRLEALKNDLFEYEEKYERCKAENQLAMQQLENLSNEFRRLKAEWLKSSMNSDLRNWQSEVIKLSGELEESLQKRHELVSSISEYEDIACTFQKHIERLKTENERLRRVSAEQQQELQQFEDVRDCLDDLRSEMDGLVSVLRRYDESYASRYENLLKSIVSLKCTRSFIECPDDGDDEPATLEHKRAVEDLNHQNQSLAKKLKECQDVCSYQGTVIVVLRQKVEKQFWDNYHILRLLDLYRSVMGPEAASKVEALQVQPNFALKAIAYEHTDNEGDARPKTVSEIKSESAQSYVQAFRRCRTTSDSVLLHCRFPNYRTAVSHDVSESVEITELDDASVSETGRRKHCGARKRFHLSTKHRQSVIRASLRRTVERLSRKLEGDKKRIAHLNTMNASLTELGENLKEQLAEYEKQYAAQAKKVESLQAERLELDNILASKEAALKLEEQKGIALLMMEKDKAHGDVALQQCNDELLRVSGCFEQVQNELLDSRKTVQSLNDSNSVLRHSRRLFIERLNDVHGKLHTLKEDVAQQKEDISSIMATFSAVLLDVSSRLLSSSQAVALEREKLVALVSLKHEESVRYHHEWQRVAELLQHERALVEQLSRQQVSITRSSVSNAETSTENDELMAGEEQQVAALSLQLQQANATIAQRDSLVNSLSAQVEDIKQRCRQDIVSVLEERDRLLSQVSSNKQLETSFANQMRLLQEAKGHSDSEVKRLKDHLISMEEAYTQEAVKCEEREISLRDRVRDLEAHKQLLGQIEKLQDELTRVIRERDAVQSQMTAVKEDLENSQTALVTLRTTLEHFQDGRASLVF</sequence>
<keyword evidence="1" id="KW-0175">Coiled coil</keyword>
<feature type="compositionally biased region" description="Basic and acidic residues" evidence="2">
    <location>
        <begin position="15"/>
        <end position="25"/>
    </location>
</feature>
<feature type="coiled-coil region" evidence="1">
    <location>
        <begin position="90"/>
        <end position="316"/>
    </location>
</feature>
<organism evidence="3">
    <name type="scientific">Soboliphyme baturini</name>
    <dbReference type="NCBI Taxonomy" id="241478"/>
    <lineage>
        <taxon>Eukaryota</taxon>
        <taxon>Metazoa</taxon>
        <taxon>Ecdysozoa</taxon>
        <taxon>Nematoda</taxon>
        <taxon>Enoplea</taxon>
        <taxon>Dorylaimia</taxon>
        <taxon>Dioctophymatida</taxon>
        <taxon>Dioctophymatoidea</taxon>
        <taxon>Soboliphymatidae</taxon>
        <taxon>Soboliphyme</taxon>
    </lineage>
</organism>